<reference evidence="4 5" key="1">
    <citation type="submission" date="2018-07" db="EMBL/GenBank/DDBJ databases">
        <title>Genomic Encyclopedia of Type Strains, Phase IV (KMG-IV): sequencing the most valuable type-strain genomes for metagenomic binning, comparative biology and taxonomic classification.</title>
        <authorList>
            <person name="Goeker M."/>
        </authorList>
    </citation>
    <scope>NUCLEOTIDE SEQUENCE [LARGE SCALE GENOMIC DNA]</scope>
    <source>
        <strain evidence="4 5">DSM 4134</strain>
    </source>
</reference>
<dbReference type="Pfam" id="PF00196">
    <property type="entry name" value="GerE"/>
    <property type="match status" value="1"/>
</dbReference>
<dbReference type="InterPro" id="IPR016032">
    <property type="entry name" value="Sig_transdc_resp-reg_C-effctor"/>
</dbReference>
<dbReference type="InterPro" id="IPR003961">
    <property type="entry name" value="FN3_dom"/>
</dbReference>
<dbReference type="Pfam" id="PF07495">
    <property type="entry name" value="Y_Y_Y"/>
    <property type="match status" value="1"/>
</dbReference>
<dbReference type="Proteomes" id="UP000256779">
    <property type="component" value="Unassembled WGS sequence"/>
</dbReference>
<accession>A0A3D9L0X5</accession>
<keyword evidence="5" id="KW-1185">Reference proteome</keyword>
<protein>
    <submittedName>
        <fullName evidence="4">Regulatory LuxR family protein</fullName>
    </submittedName>
</protein>
<dbReference type="InterPro" id="IPR015943">
    <property type="entry name" value="WD40/YVTN_repeat-like_dom_sf"/>
</dbReference>
<dbReference type="PROSITE" id="PS50043">
    <property type="entry name" value="HTH_LUXR_2"/>
    <property type="match status" value="1"/>
</dbReference>
<dbReference type="InterPro" id="IPR036388">
    <property type="entry name" value="WH-like_DNA-bd_sf"/>
</dbReference>
<proteinExistence type="predicted"/>
<dbReference type="GO" id="GO:0006355">
    <property type="term" value="P:regulation of DNA-templated transcription"/>
    <property type="evidence" value="ECO:0007669"/>
    <property type="project" value="InterPro"/>
</dbReference>
<keyword evidence="2" id="KW-0812">Transmembrane</keyword>
<gene>
    <name evidence="4" type="ORF">C7460_11211</name>
</gene>
<dbReference type="SMART" id="SM00421">
    <property type="entry name" value="HTH_LUXR"/>
    <property type="match status" value="1"/>
</dbReference>
<dbReference type="SUPFAM" id="SSF46894">
    <property type="entry name" value="C-terminal effector domain of the bipartite response regulators"/>
    <property type="match status" value="1"/>
</dbReference>
<dbReference type="Gene3D" id="2.60.40.10">
    <property type="entry name" value="Immunoglobulins"/>
    <property type="match status" value="1"/>
</dbReference>
<dbReference type="InterPro" id="IPR000792">
    <property type="entry name" value="Tscrpt_reg_LuxR_C"/>
</dbReference>
<keyword evidence="2" id="KW-0472">Membrane</keyword>
<evidence type="ECO:0000313" key="4">
    <source>
        <dbReference type="EMBL" id="RED97402.1"/>
    </source>
</evidence>
<keyword evidence="2" id="KW-1133">Transmembrane helix</keyword>
<feature type="domain" description="HTH luxR-type" evidence="3">
    <location>
        <begin position="882"/>
        <end position="947"/>
    </location>
</feature>
<dbReference type="InterPro" id="IPR013783">
    <property type="entry name" value="Ig-like_fold"/>
</dbReference>
<evidence type="ECO:0000259" key="3">
    <source>
        <dbReference type="PROSITE" id="PS50043"/>
    </source>
</evidence>
<evidence type="ECO:0000313" key="5">
    <source>
        <dbReference type="Proteomes" id="UP000256779"/>
    </source>
</evidence>
<organism evidence="4 5">
    <name type="scientific">Marinoscillum furvescens DSM 4134</name>
    <dbReference type="NCBI Taxonomy" id="1122208"/>
    <lineage>
        <taxon>Bacteria</taxon>
        <taxon>Pseudomonadati</taxon>
        <taxon>Bacteroidota</taxon>
        <taxon>Cytophagia</taxon>
        <taxon>Cytophagales</taxon>
        <taxon>Reichenbachiellaceae</taxon>
        <taxon>Marinoscillum</taxon>
    </lineage>
</organism>
<dbReference type="InterPro" id="IPR011123">
    <property type="entry name" value="Y_Y_Y"/>
</dbReference>
<sequence length="949" mass="109290">MMLYAQHDTYGFSKIPVYTTFQTSDYQGGIQNWDLIQDQRGFVYVANNFGLLEYDGNEWRKYEVQNNTRVRSVYVDETNRVYVGGQNQFGYFAPDSSGTLTFSSIYDSLTDQNKSLEDIWKITRYEDEIWFCSYLGIIGYDGKKARMLPRPFEYGLAFNVANKMYVYAPEHGLAEFNGQTFQVIPNTKRFGDNQIKEIIPHQNGNLLIFLEDGHIFKFSNGKLSPWSVAAGDFLKEALINKVLLLQNNQIAIGTQNNGILILDSTGKSVLHLTKDRGLGNRTVLALHEDQFQNLWVGLNNGISMVELASPFSIIDEQSGLPGTGYCAGFFGNTLYLGTSNGLFKLDAHPDPIAESRNYELIPGSGGQVYNIQQINNSLLLGHHSGAFEIINDQAVPFYDVSGTWKFEKIPHETEILAGTYDGFLQLNTTSSGSRHIELLDDFRESSRVFEFYNDSVIFMTHGYKGVYRLTYNTHKNQFSEVKYYGDQSGFPSNILINVFDLGNELVFPAATGIFSYDSDIDRFVHHQKLEKWIAPNQHVREMTSDIHGNIYYLTDQELGILEKNNFGSYQKRSAEFSRILKYVNDDLENITVIDHQNVFIGAKEGFIHYNPSKNYNRDQSFQTYLRHIEAVTDSAIIVHGGADSVYVPDFSLPAYFSSLKFKYATPYFDGQEDLLYQYKLENFDKDWSDWTEISEKEYTNLSQGTYTFHVRAKNVFGVISEPAVFTFTVYPPWYQSRLAYLIYASVLVLIFAISMFILDKRHRQKHEILAELQKHELQKKDSQLQEVSKKSEQEITKLRNDKLRAEIDHKNRELATTTMHLINKNEFMLTIRESIKDLAKNGSKDVAKKLIRDIDRNMSEDEGWEQFTKHFDQVHGDFLSNIKKDHPTLTPQEIKLCAYLRMNMTSKEIANLLNISVRGVEISRYRLRKKLNLTRDTNLVDYMLEYDQA</sequence>
<dbReference type="SUPFAM" id="SSF69322">
    <property type="entry name" value="Tricorn protease domain 2"/>
    <property type="match status" value="1"/>
</dbReference>
<comment type="caution">
    <text evidence="4">The sequence shown here is derived from an EMBL/GenBank/DDBJ whole genome shotgun (WGS) entry which is preliminary data.</text>
</comment>
<dbReference type="Gene3D" id="2.130.10.10">
    <property type="entry name" value="YVTN repeat-like/Quinoprotein amine dehydrogenase"/>
    <property type="match status" value="3"/>
</dbReference>
<dbReference type="CDD" id="cd06170">
    <property type="entry name" value="LuxR_C_like"/>
    <property type="match status" value="1"/>
</dbReference>
<feature type="coiled-coil region" evidence="1">
    <location>
        <begin position="770"/>
        <end position="808"/>
    </location>
</feature>
<dbReference type="AlphaFoldDB" id="A0A3D9L0X5"/>
<feature type="transmembrane region" description="Helical" evidence="2">
    <location>
        <begin position="738"/>
        <end position="758"/>
    </location>
</feature>
<dbReference type="CDD" id="cd00063">
    <property type="entry name" value="FN3"/>
    <property type="match status" value="1"/>
</dbReference>
<name>A0A3D9L0X5_MARFU</name>
<dbReference type="Gene3D" id="1.10.10.10">
    <property type="entry name" value="Winged helix-like DNA-binding domain superfamily/Winged helix DNA-binding domain"/>
    <property type="match status" value="1"/>
</dbReference>
<evidence type="ECO:0000256" key="2">
    <source>
        <dbReference type="SAM" id="Phobius"/>
    </source>
</evidence>
<dbReference type="GO" id="GO:0003677">
    <property type="term" value="F:DNA binding"/>
    <property type="evidence" value="ECO:0007669"/>
    <property type="project" value="InterPro"/>
</dbReference>
<dbReference type="EMBL" id="QREG01000012">
    <property type="protein sequence ID" value="RED97402.1"/>
    <property type="molecule type" value="Genomic_DNA"/>
</dbReference>
<evidence type="ECO:0000256" key="1">
    <source>
        <dbReference type="SAM" id="Coils"/>
    </source>
</evidence>
<keyword evidence="1" id="KW-0175">Coiled coil</keyword>